<dbReference type="EMBL" id="JANCMU010000006">
    <property type="protein sequence ID" value="MDG4946778.1"/>
    <property type="molecule type" value="Genomic_DNA"/>
</dbReference>
<keyword evidence="2" id="KW-0812">Transmembrane</keyword>
<evidence type="ECO:0000313" key="9">
    <source>
        <dbReference type="Proteomes" id="UP001152599"/>
    </source>
</evidence>
<dbReference type="Proteomes" id="UP001152599">
    <property type="component" value="Unassembled WGS sequence"/>
</dbReference>
<evidence type="ECO:0000259" key="7">
    <source>
        <dbReference type="Pfam" id="PF01103"/>
    </source>
</evidence>
<proteinExistence type="predicted"/>
<dbReference type="Pfam" id="PF01103">
    <property type="entry name" value="Omp85"/>
    <property type="match status" value="1"/>
</dbReference>
<keyword evidence="3 6" id="KW-0732">Signal</keyword>
<sequence>MKKTFSKILFLIGISFLITACDVTKKIPAGELYLKSNDYEFVDESPFSDELEDYVSQKPNKRLFGLLPMKDWAYNRVPAKYDSVFMDYYTYSNLDRNQKLLDSLFMHYGLEENVGDSKWLTRLIYRAGAKPITLDTVNSQKSAHELEEFYFERGYFDAQVNPTFDVDSAAQKARVIYNVEVKEPSKLVDYNQVITDTKLESLYAQNMEDNKIILNERFDVRNFEKERDRLVKIFKNNGYFQFNEFGNELIFKIDSTNDKQLAATLKIAKPENDTIKDFTQYYFGDINVYVDYKDEESKKNFEREHRGYNLYNFHEFRLKPRVYTDAITLKSNDMYRFDDVMRTRQLILDRENFSLTSLKVERNLDNPLDSLLTTSFILRPKPKYDLELSFEGMYSQFLSFGISPGLRLLTRNVFKGGENLEFNLRGTVGTVNTSEAQNELFNAYELSFETKLNFPRWVLPFNTEGLVPKEWNPKSAISLGLSGQKNIGLGSRNYSSVMDYTWTPGMNNHNFELINFQYIKNTEKDKYYKIFTVDNEIKNQAFDAYFNFKPFYQALYENGEISSNELELLIYGDEDFVSNLPVNNYNFDDFTDFRNVIFRKNSIIQDVLIQSFAHSYTYNETTKQDKKHPWFISSKIEVAGALMRLIDETIGFNQEEGFFGDTRSVLGGVPYSEFVRFDLDVRKTIDLSSKTQLALRSFTGVAIPYGNLEVLPFSKSYFGGGSNDVRAWQAYELSPSPLRPNDDGTYIDQMKITLNAEYRFPIYGMINGAFFVDAGNIWSLNSDNQKTQFRFDSFLKQMGVGSGLGVRFDLTFVVARLDFAYKIHDPAYPDGDRWFNNIKLLRPQLQFGINYPF</sequence>
<evidence type="ECO:0000313" key="8">
    <source>
        <dbReference type="EMBL" id="MDG4946778.1"/>
    </source>
</evidence>
<dbReference type="InterPro" id="IPR039910">
    <property type="entry name" value="D15-like"/>
</dbReference>
<dbReference type="InterPro" id="IPR000184">
    <property type="entry name" value="Bac_surfAg_D15"/>
</dbReference>
<dbReference type="AlphaFoldDB" id="A0A9X4MXN0"/>
<feature type="signal peptide" evidence="6">
    <location>
        <begin position="1"/>
        <end position="20"/>
    </location>
</feature>
<evidence type="ECO:0000256" key="1">
    <source>
        <dbReference type="ARBA" id="ARBA00004370"/>
    </source>
</evidence>
<keyword evidence="4" id="KW-0472">Membrane</keyword>
<feature type="domain" description="Bacterial surface antigen (D15)" evidence="7">
    <location>
        <begin position="664"/>
        <end position="849"/>
    </location>
</feature>
<gene>
    <name evidence="8" type="ORF">NMK71_10140</name>
</gene>
<dbReference type="GO" id="GO:0019867">
    <property type="term" value="C:outer membrane"/>
    <property type="evidence" value="ECO:0007669"/>
    <property type="project" value="InterPro"/>
</dbReference>
<feature type="chain" id="PRO_5040972361" evidence="6">
    <location>
        <begin position="21"/>
        <end position="853"/>
    </location>
</feature>
<evidence type="ECO:0000256" key="2">
    <source>
        <dbReference type="ARBA" id="ARBA00022692"/>
    </source>
</evidence>
<evidence type="ECO:0000256" key="4">
    <source>
        <dbReference type="ARBA" id="ARBA00023136"/>
    </source>
</evidence>
<organism evidence="8 9">
    <name type="scientific">Profundicola chukchiensis</name>
    <dbReference type="NCBI Taxonomy" id="2961959"/>
    <lineage>
        <taxon>Bacteria</taxon>
        <taxon>Pseudomonadati</taxon>
        <taxon>Bacteroidota</taxon>
        <taxon>Flavobacteriia</taxon>
        <taxon>Flavobacteriales</taxon>
        <taxon>Weeksellaceae</taxon>
        <taxon>Profundicola</taxon>
    </lineage>
</organism>
<protein>
    <submittedName>
        <fullName evidence="8">Outer membrane protein assembly factor</fullName>
    </submittedName>
</protein>
<evidence type="ECO:0000256" key="3">
    <source>
        <dbReference type="ARBA" id="ARBA00022729"/>
    </source>
</evidence>
<dbReference type="PANTHER" id="PTHR12815:SF47">
    <property type="entry name" value="TRANSLOCATION AND ASSEMBLY MODULE SUBUNIT TAMA"/>
    <property type="match status" value="1"/>
</dbReference>
<comment type="subcellular location">
    <subcellularLocation>
        <location evidence="1">Membrane</location>
    </subcellularLocation>
</comment>
<accession>A0A9X4MXN0</accession>
<evidence type="ECO:0000256" key="6">
    <source>
        <dbReference type="SAM" id="SignalP"/>
    </source>
</evidence>
<reference evidence="8" key="1">
    <citation type="submission" date="2022-07" db="EMBL/GenBank/DDBJ databases">
        <title>Description and genome-wide analysis of Profundicola chukchiensis gen. nov., sp. nov., marine bacteria isolated from bottom sediments of the Chukchi Sea.</title>
        <authorList>
            <person name="Romanenko L."/>
            <person name="Otstavnykh N."/>
            <person name="Kurilenko V."/>
            <person name="Eremeev V."/>
            <person name="Velansky P."/>
            <person name="Mikhailov V."/>
            <person name="Isaeva M."/>
        </authorList>
    </citation>
    <scope>NUCLEOTIDE SEQUENCE</scope>
    <source>
        <strain evidence="8">KMM 9713</strain>
    </source>
</reference>
<dbReference type="PANTHER" id="PTHR12815">
    <property type="entry name" value="SORTING AND ASSEMBLY MACHINERY SAMM50 PROTEIN FAMILY MEMBER"/>
    <property type="match status" value="1"/>
</dbReference>
<dbReference type="RefSeq" id="WP_304421104.1">
    <property type="nucleotide sequence ID" value="NZ_JANCMU010000006.1"/>
</dbReference>
<name>A0A9X4MXN0_9FLAO</name>
<keyword evidence="5" id="KW-0998">Cell outer membrane</keyword>
<dbReference type="Gene3D" id="2.40.160.50">
    <property type="entry name" value="membrane protein fhac: a member of the omp85/tpsb transporter family"/>
    <property type="match status" value="1"/>
</dbReference>
<evidence type="ECO:0000256" key="5">
    <source>
        <dbReference type="ARBA" id="ARBA00023237"/>
    </source>
</evidence>
<dbReference type="PROSITE" id="PS51257">
    <property type="entry name" value="PROKAR_LIPOPROTEIN"/>
    <property type="match status" value="1"/>
</dbReference>
<keyword evidence="9" id="KW-1185">Reference proteome</keyword>
<comment type="caution">
    <text evidence="8">The sequence shown here is derived from an EMBL/GenBank/DDBJ whole genome shotgun (WGS) entry which is preliminary data.</text>
</comment>